<dbReference type="AlphaFoldDB" id="A0A919VR96"/>
<comment type="caution">
    <text evidence="2">The sequence shown here is derived from an EMBL/GenBank/DDBJ whole genome shotgun (WGS) entry which is preliminary data.</text>
</comment>
<reference evidence="2" key="1">
    <citation type="submission" date="2021-03" db="EMBL/GenBank/DDBJ databases">
        <title>Whole genome shotgun sequence of Actinoplanes consettensis NBRC 14913.</title>
        <authorList>
            <person name="Komaki H."/>
            <person name="Tamura T."/>
        </authorList>
    </citation>
    <scope>NUCLEOTIDE SEQUENCE</scope>
    <source>
        <strain evidence="2">NBRC 14913</strain>
    </source>
</reference>
<evidence type="ECO:0000256" key="1">
    <source>
        <dbReference type="SAM" id="MobiDB-lite"/>
    </source>
</evidence>
<dbReference type="Proteomes" id="UP000680865">
    <property type="component" value="Unassembled WGS sequence"/>
</dbReference>
<name>A0A919VR96_9ACTN</name>
<evidence type="ECO:0000313" key="2">
    <source>
        <dbReference type="EMBL" id="GIM72670.1"/>
    </source>
</evidence>
<gene>
    <name evidence="2" type="ORF">Aco04nite_31460</name>
</gene>
<keyword evidence="3" id="KW-1185">Reference proteome</keyword>
<feature type="region of interest" description="Disordered" evidence="1">
    <location>
        <begin position="62"/>
        <end position="84"/>
    </location>
</feature>
<dbReference type="EMBL" id="BOQP01000013">
    <property type="protein sequence ID" value="GIM72670.1"/>
    <property type="molecule type" value="Genomic_DNA"/>
</dbReference>
<accession>A0A919VR96</accession>
<proteinExistence type="predicted"/>
<sequence>MSVPNTGPELWTLTDNDAVDAQRRCNPALIIRGEQHTDGMRAATTRAATVSHRFGGVRYALTRKDGIRPGPPLPDDGGDSHARH</sequence>
<organism evidence="2 3">
    <name type="scientific">Winogradskya consettensis</name>
    <dbReference type="NCBI Taxonomy" id="113560"/>
    <lineage>
        <taxon>Bacteria</taxon>
        <taxon>Bacillati</taxon>
        <taxon>Actinomycetota</taxon>
        <taxon>Actinomycetes</taxon>
        <taxon>Micromonosporales</taxon>
        <taxon>Micromonosporaceae</taxon>
        <taxon>Winogradskya</taxon>
    </lineage>
</organism>
<protein>
    <submittedName>
        <fullName evidence="2">Uncharacterized protein</fullName>
    </submittedName>
</protein>
<evidence type="ECO:0000313" key="3">
    <source>
        <dbReference type="Proteomes" id="UP000680865"/>
    </source>
</evidence>